<reference evidence="1 2" key="1">
    <citation type="submission" date="2016-04" db="EMBL/GenBank/DDBJ databases">
        <title>Genome analyses suggest a sexual origin of heterokaryosis in a supposedly ancient asexual fungus.</title>
        <authorList>
            <person name="Ropars J."/>
            <person name="Sedzielewska K."/>
            <person name="Noel J."/>
            <person name="Charron P."/>
            <person name="Farinelli L."/>
            <person name="Marton T."/>
            <person name="Kruger M."/>
            <person name="Pelin A."/>
            <person name="Brachmann A."/>
            <person name="Corradi N."/>
        </authorList>
    </citation>
    <scope>NUCLEOTIDE SEQUENCE [LARGE SCALE GENOMIC DNA]</scope>
    <source>
        <strain evidence="1 2">A5</strain>
    </source>
</reference>
<accession>A0A2N0NSH4</accession>
<dbReference type="Proteomes" id="UP000232722">
    <property type="component" value="Unassembled WGS sequence"/>
</dbReference>
<dbReference type="EMBL" id="LLXJ01003140">
    <property type="protein sequence ID" value="PKB97529.1"/>
    <property type="molecule type" value="Genomic_DNA"/>
</dbReference>
<gene>
    <name evidence="1" type="ORF">RhiirA5_432957</name>
</gene>
<dbReference type="PROSITE" id="PS00589">
    <property type="entry name" value="PTS_HPR_SER"/>
    <property type="match status" value="1"/>
</dbReference>
<evidence type="ECO:0000313" key="2">
    <source>
        <dbReference type="Proteomes" id="UP000232722"/>
    </source>
</evidence>
<evidence type="ECO:0000313" key="1">
    <source>
        <dbReference type="EMBL" id="PKB97529.1"/>
    </source>
</evidence>
<dbReference type="AlphaFoldDB" id="A0A2N0NSH4"/>
<protein>
    <submittedName>
        <fullName evidence="1">Uncharacterized protein</fullName>
    </submittedName>
</protein>
<dbReference type="InterPro" id="IPR002114">
    <property type="entry name" value="PTS_HPr_Ser_P_site"/>
</dbReference>
<dbReference type="VEuPathDB" id="FungiDB:RhiirFUN_019546"/>
<name>A0A2N0NSH4_9GLOM</name>
<proteinExistence type="predicted"/>
<dbReference type="VEuPathDB" id="FungiDB:FUN_021353"/>
<sequence length="342" mass="39770">MAHLAKYSNIINLEQITERNINGKSFLNILRIALQKVELIRTTDILGYVERILLTEEYNNTKNFVKDHKPVLKKLDVKNEVQLIYLLFTLAAVADEYEVSLKNYIKKTIQEQVVQFKPTELANDIPVSIKVQLMETEIFENVEYQLMDVEYDDQNTEHQSEDVIAESSTKNSKQSSTKLNVKTIPYTPKGKRRTVTFAEMAFRNLDVSSNRNTFLTPPGNRQKVNVTKRSAFDIKYPANWNLQQRKEREQFQAVVKDLPETVITSMLYPTDSSQSLISHLECKAFKVVQEKSTHKLITYYENWADLDKITNTKLNLPEYEGVWTRYFLSQLSKGRNRSPRNG</sequence>
<dbReference type="VEuPathDB" id="FungiDB:RhiirA1_397204"/>
<comment type="caution">
    <text evidence="1">The sequence shown here is derived from an EMBL/GenBank/DDBJ whole genome shotgun (WGS) entry which is preliminary data.</text>
</comment>
<reference evidence="1 2" key="2">
    <citation type="submission" date="2017-09" db="EMBL/GenBank/DDBJ databases">
        <title>Extensive intraspecific genome diversity in a model arbuscular mycorrhizal fungus.</title>
        <authorList>
            <person name="Chen E.C."/>
            <person name="Morin E."/>
            <person name="Beaudet D."/>
            <person name="Noel J."/>
            <person name="Ndikumana S."/>
            <person name="Charron P."/>
            <person name="St-Onge C."/>
            <person name="Giorgi J."/>
            <person name="Grigoriev I.V."/>
            <person name="Roux C."/>
            <person name="Martin F.M."/>
            <person name="Corradi N."/>
        </authorList>
    </citation>
    <scope>NUCLEOTIDE SEQUENCE [LARGE SCALE GENOMIC DNA]</scope>
    <source>
        <strain evidence="1 2">A5</strain>
    </source>
</reference>
<organism evidence="1 2">
    <name type="scientific">Rhizophagus irregularis</name>
    <dbReference type="NCBI Taxonomy" id="588596"/>
    <lineage>
        <taxon>Eukaryota</taxon>
        <taxon>Fungi</taxon>
        <taxon>Fungi incertae sedis</taxon>
        <taxon>Mucoromycota</taxon>
        <taxon>Glomeromycotina</taxon>
        <taxon>Glomeromycetes</taxon>
        <taxon>Glomerales</taxon>
        <taxon>Glomeraceae</taxon>
        <taxon>Rhizophagus</taxon>
    </lineage>
</organism>